<protein>
    <submittedName>
        <fullName evidence="1">Uncharacterized protein</fullName>
    </submittedName>
</protein>
<proteinExistence type="predicted"/>
<name>A0A0F9HAG1_9ZZZZ</name>
<dbReference type="AlphaFoldDB" id="A0A0F9HAG1"/>
<dbReference type="EMBL" id="LAZR01025380">
    <property type="protein sequence ID" value="KKL72087.1"/>
    <property type="molecule type" value="Genomic_DNA"/>
</dbReference>
<accession>A0A0F9HAG1</accession>
<gene>
    <name evidence="1" type="ORF">LCGC14_2088390</name>
</gene>
<reference evidence="1" key="1">
    <citation type="journal article" date="2015" name="Nature">
        <title>Complex archaea that bridge the gap between prokaryotes and eukaryotes.</title>
        <authorList>
            <person name="Spang A."/>
            <person name="Saw J.H."/>
            <person name="Jorgensen S.L."/>
            <person name="Zaremba-Niedzwiedzka K."/>
            <person name="Martijn J."/>
            <person name="Lind A.E."/>
            <person name="van Eijk R."/>
            <person name="Schleper C."/>
            <person name="Guy L."/>
            <person name="Ettema T.J."/>
        </authorList>
    </citation>
    <scope>NUCLEOTIDE SEQUENCE</scope>
</reference>
<organism evidence="1">
    <name type="scientific">marine sediment metagenome</name>
    <dbReference type="NCBI Taxonomy" id="412755"/>
    <lineage>
        <taxon>unclassified sequences</taxon>
        <taxon>metagenomes</taxon>
        <taxon>ecological metagenomes</taxon>
    </lineage>
</organism>
<evidence type="ECO:0000313" key="1">
    <source>
        <dbReference type="EMBL" id="KKL72087.1"/>
    </source>
</evidence>
<sequence>MLRKATKKDYKQAGEPIYKVVREEKSGGLRSLFIEGTKGRPAQFPHGMVFALTYKPHMVISDGDYGIWCCETLSSAKHQASINGPTQLCRIYKVKPIGTPIEPPAAWEENGQILYPAIIMGELVETIDRR</sequence>
<comment type="caution">
    <text evidence="1">The sequence shown here is derived from an EMBL/GenBank/DDBJ whole genome shotgun (WGS) entry which is preliminary data.</text>
</comment>